<evidence type="ECO:0000259" key="5">
    <source>
        <dbReference type="PROSITE" id="PS50977"/>
    </source>
</evidence>
<dbReference type="RefSeq" id="WP_380562038.1">
    <property type="nucleotide sequence ID" value="NZ_JBEUKS010000001.1"/>
</dbReference>
<comment type="caution">
    <text evidence="6">The sequence shown here is derived from an EMBL/GenBank/DDBJ whole genome shotgun (WGS) entry which is preliminary data.</text>
</comment>
<dbReference type="InterPro" id="IPR009057">
    <property type="entry name" value="Homeodomain-like_sf"/>
</dbReference>
<sequence length="227" mass="24304">MAEEGLRERKKRQARQHIAETAAGLFLERGFDAVTMAEIAAAADVSVNTVYNYFPAKEDLFLERTRRSTTRLSRMVRERGVGEPAAEAVLRGLGAAVNAGAPELGLVGGYGRFARVVDASPTLKAALAHLRRESVADLEATLRAEQEAAPDAATTDDRARAARLPGLVAGQLDWVHSTLLESISRDMVAGHPPAHVARDAADLLVQMRGLLSDAVLGYAPRTEPDSA</sequence>
<evidence type="ECO:0000256" key="3">
    <source>
        <dbReference type="ARBA" id="ARBA00023163"/>
    </source>
</evidence>
<gene>
    <name evidence="6" type="ORF">ABUW04_01990</name>
</gene>
<dbReference type="Pfam" id="PF00440">
    <property type="entry name" value="TetR_N"/>
    <property type="match status" value="1"/>
</dbReference>
<organism evidence="6 7">
    <name type="scientific">Streptacidiphilus jeojiensis</name>
    <dbReference type="NCBI Taxonomy" id="3229225"/>
    <lineage>
        <taxon>Bacteria</taxon>
        <taxon>Bacillati</taxon>
        <taxon>Actinomycetota</taxon>
        <taxon>Actinomycetes</taxon>
        <taxon>Kitasatosporales</taxon>
        <taxon>Streptomycetaceae</taxon>
        <taxon>Streptacidiphilus</taxon>
    </lineage>
</organism>
<dbReference type="EMBL" id="JBEUKS010000001">
    <property type="protein sequence ID" value="MFC1437013.1"/>
    <property type="molecule type" value="Genomic_DNA"/>
</dbReference>
<keyword evidence="1" id="KW-0805">Transcription regulation</keyword>
<dbReference type="Proteomes" id="UP001592581">
    <property type="component" value="Unassembled WGS sequence"/>
</dbReference>
<dbReference type="PROSITE" id="PS50977">
    <property type="entry name" value="HTH_TETR_2"/>
    <property type="match status" value="1"/>
</dbReference>
<protein>
    <submittedName>
        <fullName evidence="6">Helix-turn-helix domain-containing protein</fullName>
    </submittedName>
</protein>
<keyword evidence="2 4" id="KW-0238">DNA-binding</keyword>
<evidence type="ECO:0000313" key="6">
    <source>
        <dbReference type="EMBL" id="MFC1437013.1"/>
    </source>
</evidence>
<feature type="DNA-binding region" description="H-T-H motif" evidence="4">
    <location>
        <begin position="35"/>
        <end position="54"/>
    </location>
</feature>
<name>A0ABV6XFJ0_9ACTN</name>
<evidence type="ECO:0000256" key="1">
    <source>
        <dbReference type="ARBA" id="ARBA00023015"/>
    </source>
</evidence>
<evidence type="ECO:0000256" key="4">
    <source>
        <dbReference type="PROSITE-ProRule" id="PRU00335"/>
    </source>
</evidence>
<proteinExistence type="predicted"/>
<keyword evidence="7" id="KW-1185">Reference proteome</keyword>
<feature type="domain" description="HTH tetR-type" evidence="5">
    <location>
        <begin position="12"/>
        <end position="72"/>
    </location>
</feature>
<dbReference type="PANTHER" id="PTHR30055">
    <property type="entry name" value="HTH-TYPE TRANSCRIPTIONAL REGULATOR RUTR"/>
    <property type="match status" value="1"/>
</dbReference>
<dbReference type="PRINTS" id="PR00455">
    <property type="entry name" value="HTHTETR"/>
</dbReference>
<dbReference type="InterPro" id="IPR001647">
    <property type="entry name" value="HTH_TetR"/>
</dbReference>
<keyword evidence="3" id="KW-0804">Transcription</keyword>
<evidence type="ECO:0000313" key="7">
    <source>
        <dbReference type="Proteomes" id="UP001592581"/>
    </source>
</evidence>
<dbReference type="InterPro" id="IPR050109">
    <property type="entry name" value="HTH-type_TetR-like_transc_reg"/>
</dbReference>
<dbReference type="SUPFAM" id="SSF46689">
    <property type="entry name" value="Homeodomain-like"/>
    <property type="match status" value="1"/>
</dbReference>
<dbReference type="PANTHER" id="PTHR30055:SF234">
    <property type="entry name" value="HTH-TYPE TRANSCRIPTIONAL REGULATOR BETI"/>
    <property type="match status" value="1"/>
</dbReference>
<accession>A0ABV6XFJ0</accession>
<dbReference type="Gene3D" id="1.10.357.10">
    <property type="entry name" value="Tetracycline Repressor, domain 2"/>
    <property type="match status" value="1"/>
</dbReference>
<evidence type="ECO:0000256" key="2">
    <source>
        <dbReference type="ARBA" id="ARBA00023125"/>
    </source>
</evidence>
<reference evidence="6 7" key="1">
    <citation type="submission" date="2024-06" db="EMBL/GenBank/DDBJ databases">
        <authorList>
            <person name="Lee S.D."/>
        </authorList>
    </citation>
    <scope>NUCLEOTIDE SEQUENCE [LARGE SCALE GENOMIC DNA]</scope>
    <source>
        <strain evidence="6 7">N1-10</strain>
    </source>
</reference>